<name>W1YSN1_9ZZZZ</name>
<sequence length="47" mass="4759">MGVAMEKGARLRDVAGRAARHAAARRAVSAGASGKRAQTQALLLEAG</sequence>
<evidence type="ECO:0000313" key="1">
    <source>
        <dbReference type="EMBL" id="ETJ44760.1"/>
    </source>
</evidence>
<protein>
    <submittedName>
        <fullName evidence="1">Transcriptional regulator</fullName>
    </submittedName>
</protein>
<proteinExistence type="predicted"/>
<feature type="non-terminal residue" evidence="1">
    <location>
        <position position="47"/>
    </location>
</feature>
<organism evidence="1">
    <name type="scientific">human gut metagenome</name>
    <dbReference type="NCBI Taxonomy" id="408170"/>
    <lineage>
        <taxon>unclassified sequences</taxon>
        <taxon>metagenomes</taxon>
        <taxon>organismal metagenomes</taxon>
    </lineage>
</organism>
<comment type="caution">
    <text evidence="1">The sequence shown here is derived from an EMBL/GenBank/DDBJ whole genome shotgun (WGS) entry which is preliminary data.</text>
</comment>
<reference evidence="1" key="1">
    <citation type="submission" date="2013-12" db="EMBL/GenBank/DDBJ databases">
        <title>A Varibaculum cambriense genome reconstructed from a premature infant gut community with otherwise low bacterial novelty that shifts toward anaerobic metabolism during the third week of life.</title>
        <authorList>
            <person name="Brown C.T."/>
            <person name="Sharon I."/>
            <person name="Thomas B.C."/>
            <person name="Castelle C.J."/>
            <person name="Morowitz M.J."/>
            <person name="Banfield J.F."/>
        </authorList>
    </citation>
    <scope>NUCLEOTIDE SEQUENCE</scope>
</reference>
<accession>W1YSN1</accession>
<dbReference type="AlphaFoldDB" id="W1YSN1"/>
<gene>
    <name evidence="1" type="ORF">Q604_UNBC01242G0001</name>
</gene>
<dbReference type="EMBL" id="AZMM01001242">
    <property type="protein sequence ID" value="ETJ44760.1"/>
    <property type="molecule type" value="Genomic_DNA"/>
</dbReference>